<protein>
    <recommendedName>
        <fullName evidence="2">Tetratricopeptide repeat protein</fullName>
    </recommendedName>
</protein>
<accession>A0A644UPQ6</accession>
<name>A0A644UPQ6_9ZZZZ</name>
<dbReference type="EMBL" id="VSSQ01000141">
    <property type="protein sequence ID" value="MPL80742.1"/>
    <property type="molecule type" value="Genomic_DNA"/>
</dbReference>
<comment type="caution">
    <text evidence="1">The sequence shown here is derived from an EMBL/GenBank/DDBJ whole genome shotgun (WGS) entry which is preliminary data.</text>
</comment>
<evidence type="ECO:0008006" key="2">
    <source>
        <dbReference type="Google" id="ProtNLM"/>
    </source>
</evidence>
<proteinExistence type="predicted"/>
<organism evidence="1">
    <name type="scientific">bioreactor metagenome</name>
    <dbReference type="NCBI Taxonomy" id="1076179"/>
    <lineage>
        <taxon>unclassified sequences</taxon>
        <taxon>metagenomes</taxon>
        <taxon>ecological metagenomes</taxon>
    </lineage>
</organism>
<sequence>MSGNTFGGIFWSDGSYFAPMLPDLPVFTRCTGCGEILNIFKARHEEAGSWEEADGLPSVGHLSPEDIREALESGRYQDAEEMIYLRRRLWWSMNDHPYGDETPTATEVTGEYRDNAIALMSLLSGESNGDLITKAELYRNLGDYEMCLETLTKINEPSLNTQKVQIEEASRKKISGTIRFNNS</sequence>
<evidence type="ECO:0000313" key="1">
    <source>
        <dbReference type="EMBL" id="MPL80742.1"/>
    </source>
</evidence>
<reference evidence="1" key="1">
    <citation type="submission" date="2019-08" db="EMBL/GenBank/DDBJ databases">
        <authorList>
            <person name="Kucharzyk K."/>
            <person name="Murdoch R.W."/>
            <person name="Higgins S."/>
            <person name="Loffler F."/>
        </authorList>
    </citation>
    <scope>NUCLEOTIDE SEQUENCE</scope>
</reference>
<gene>
    <name evidence="1" type="ORF">SDC9_26643</name>
</gene>
<dbReference type="AlphaFoldDB" id="A0A644UPQ6"/>